<feature type="region of interest" description="Disordered" evidence="1">
    <location>
        <begin position="1"/>
        <end position="46"/>
    </location>
</feature>
<accession>A0ABW4F247</accession>
<dbReference type="InterPro" id="IPR002559">
    <property type="entry name" value="Transposase_11"/>
</dbReference>
<dbReference type="EMBL" id="JBHUCO010000038">
    <property type="protein sequence ID" value="MFD1521776.1"/>
    <property type="molecule type" value="Genomic_DNA"/>
</dbReference>
<name>A0ABW4F247_9PSEU</name>
<keyword evidence="4" id="KW-1185">Reference proteome</keyword>
<evidence type="ECO:0000313" key="3">
    <source>
        <dbReference type="EMBL" id="MFD1521776.1"/>
    </source>
</evidence>
<sequence length="152" mass="16180">MPLAPETPAPRSRPQGVDESCGGHGEPDDHAIGRSRGRPSTKIHLAWDGHGRPLSVVLTGGNVNDTAMFKQVPGGVEFRRPDPGRPATRLVRVLADKGYSNAPTAHTCDDAGIRATVPERCDQQTNRARCGKAGGRVNDPSLLVPRHATLGR</sequence>
<proteinExistence type="predicted"/>
<organism evidence="3 4">
    <name type="scientific">Pseudonocardia yunnanensis</name>
    <dbReference type="NCBI Taxonomy" id="58107"/>
    <lineage>
        <taxon>Bacteria</taxon>
        <taxon>Bacillati</taxon>
        <taxon>Actinomycetota</taxon>
        <taxon>Actinomycetes</taxon>
        <taxon>Pseudonocardiales</taxon>
        <taxon>Pseudonocardiaceae</taxon>
        <taxon>Pseudonocardia</taxon>
    </lineage>
</organism>
<gene>
    <name evidence="3" type="ORF">ACFSJD_30065</name>
</gene>
<evidence type="ECO:0000313" key="4">
    <source>
        <dbReference type="Proteomes" id="UP001597114"/>
    </source>
</evidence>
<dbReference type="RefSeq" id="WP_379659282.1">
    <property type="nucleotide sequence ID" value="NZ_BAAAUS010000011.1"/>
</dbReference>
<reference evidence="4" key="1">
    <citation type="journal article" date="2019" name="Int. J. Syst. Evol. Microbiol.">
        <title>The Global Catalogue of Microorganisms (GCM) 10K type strain sequencing project: providing services to taxonomists for standard genome sequencing and annotation.</title>
        <authorList>
            <consortium name="The Broad Institute Genomics Platform"/>
            <consortium name="The Broad Institute Genome Sequencing Center for Infectious Disease"/>
            <person name="Wu L."/>
            <person name="Ma J."/>
        </authorList>
    </citation>
    <scope>NUCLEOTIDE SEQUENCE [LARGE SCALE GENOMIC DNA]</scope>
    <source>
        <strain evidence="4">CCM 7043</strain>
    </source>
</reference>
<evidence type="ECO:0000259" key="2">
    <source>
        <dbReference type="Pfam" id="PF01609"/>
    </source>
</evidence>
<protein>
    <submittedName>
        <fullName evidence="3">Transposase</fullName>
    </submittedName>
</protein>
<comment type="caution">
    <text evidence="3">The sequence shown here is derived from an EMBL/GenBank/DDBJ whole genome shotgun (WGS) entry which is preliminary data.</text>
</comment>
<dbReference type="Pfam" id="PF01609">
    <property type="entry name" value="DDE_Tnp_1"/>
    <property type="match status" value="1"/>
</dbReference>
<dbReference type="Proteomes" id="UP001597114">
    <property type="component" value="Unassembled WGS sequence"/>
</dbReference>
<feature type="domain" description="Transposase IS4-like" evidence="2">
    <location>
        <begin position="33"/>
        <end position="128"/>
    </location>
</feature>
<evidence type="ECO:0000256" key="1">
    <source>
        <dbReference type="SAM" id="MobiDB-lite"/>
    </source>
</evidence>